<feature type="domain" description="Haem NO binding associated" evidence="4">
    <location>
        <begin position="107"/>
        <end position="167"/>
    </location>
</feature>
<evidence type="ECO:0000259" key="4">
    <source>
        <dbReference type="Pfam" id="PF07701"/>
    </source>
</evidence>
<dbReference type="GO" id="GO:0020037">
    <property type="term" value="F:heme binding"/>
    <property type="evidence" value="ECO:0007669"/>
    <property type="project" value="InterPro"/>
</dbReference>
<dbReference type="GO" id="GO:0070482">
    <property type="term" value="P:response to oxygen levels"/>
    <property type="evidence" value="ECO:0007669"/>
    <property type="project" value="TreeGrafter"/>
</dbReference>
<evidence type="ECO:0000256" key="3">
    <source>
        <dbReference type="ARBA" id="ARBA00023293"/>
    </source>
</evidence>
<evidence type="ECO:0000256" key="1">
    <source>
        <dbReference type="ARBA" id="ARBA00012202"/>
    </source>
</evidence>
<dbReference type="GO" id="GO:0008074">
    <property type="term" value="C:guanylate cyclase complex, soluble"/>
    <property type="evidence" value="ECO:0007669"/>
    <property type="project" value="TreeGrafter"/>
</dbReference>
<dbReference type="GO" id="GO:0004383">
    <property type="term" value="F:guanylate cyclase activity"/>
    <property type="evidence" value="ECO:0007669"/>
    <property type="project" value="UniProtKB-EC"/>
</dbReference>
<organism evidence="5 6">
    <name type="scientific">Plakobranchus ocellatus</name>
    <dbReference type="NCBI Taxonomy" id="259542"/>
    <lineage>
        <taxon>Eukaryota</taxon>
        <taxon>Metazoa</taxon>
        <taxon>Spiralia</taxon>
        <taxon>Lophotrochozoa</taxon>
        <taxon>Mollusca</taxon>
        <taxon>Gastropoda</taxon>
        <taxon>Heterobranchia</taxon>
        <taxon>Euthyneura</taxon>
        <taxon>Panpulmonata</taxon>
        <taxon>Sacoglossa</taxon>
        <taxon>Placobranchoidea</taxon>
        <taxon>Plakobranchidae</taxon>
        <taxon>Plakobranchus</taxon>
    </lineage>
</organism>
<dbReference type="PANTHER" id="PTHR45655:SF10">
    <property type="entry name" value="SOLUBLE GUANYLATE CYCLASE 88E"/>
    <property type="match status" value="1"/>
</dbReference>
<accession>A0AAV4A2B9</accession>
<protein>
    <recommendedName>
        <fullName evidence="1">guanylate cyclase</fullName>
        <ecNumber evidence="1">4.6.1.2</ecNumber>
    </recommendedName>
</protein>
<dbReference type="EC" id="4.6.1.2" evidence="1"/>
<dbReference type="GO" id="GO:0000166">
    <property type="term" value="F:nucleotide binding"/>
    <property type="evidence" value="ECO:0007669"/>
    <property type="project" value="UniProtKB-KW"/>
</dbReference>
<dbReference type="Proteomes" id="UP000735302">
    <property type="component" value="Unassembled WGS sequence"/>
</dbReference>
<evidence type="ECO:0000313" key="6">
    <source>
        <dbReference type="Proteomes" id="UP000735302"/>
    </source>
</evidence>
<keyword evidence="3" id="KW-0141">cGMP biosynthesis</keyword>
<reference evidence="5 6" key="1">
    <citation type="journal article" date="2021" name="Elife">
        <title>Chloroplast acquisition without the gene transfer in kleptoplastic sea slugs, Plakobranchus ocellatus.</title>
        <authorList>
            <person name="Maeda T."/>
            <person name="Takahashi S."/>
            <person name="Yoshida T."/>
            <person name="Shimamura S."/>
            <person name="Takaki Y."/>
            <person name="Nagai Y."/>
            <person name="Toyoda A."/>
            <person name="Suzuki Y."/>
            <person name="Arimoto A."/>
            <person name="Ishii H."/>
            <person name="Satoh N."/>
            <person name="Nishiyama T."/>
            <person name="Hasebe M."/>
            <person name="Maruyama T."/>
            <person name="Minagawa J."/>
            <person name="Obokata J."/>
            <person name="Shigenobu S."/>
        </authorList>
    </citation>
    <scope>NUCLEOTIDE SEQUENCE [LARGE SCALE GENOMIC DNA]</scope>
</reference>
<dbReference type="Pfam" id="PF07701">
    <property type="entry name" value="HNOBA"/>
    <property type="match status" value="1"/>
</dbReference>
<sequence>MNQDIICEGSNNLRNLPCVNTVDTLHTLHFLSSPRRSKRQGYLHYVKGQIRQVGRVFYKTRVDIFVVANDYNEKTGTTHVKFRLLFDNKAFREVANQTVDDIVDSIPLRPELLFELFPFHIVFSRKLDVRSLGPGLKAVLPSAIGQNLVGLFSLERPLANFTWDDVSIIRIKRL</sequence>
<dbReference type="EMBL" id="BLXT01003273">
    <property type="protein sequence ID" value="GFO01298.1"/>
    <property type="molecule type" value="Genomic_DNA"/>
</dbReference>
<dbReference type="InterPro" id="IPR024096">
    <property type="entry name" value="NO_sig/Golgi_transp_ligand-bd"/>
</dbReference>
<gene>
    <name evidence="5" type="ORF">PoB_002780300</name>
</gene>
<dbReference type="Gene3D" id="3.30.450.260">
    <property type="entry name" value="Haem NO binding associated domain"/>
    <property type="match status" value="1"/>
</dbReference>
<comment type="caution">
    <text evidence="5">The sequence shown here is derived from an EMBL/GenBank/DDBJ whole genome shotgun (WGS) entry which is preliminary data.</text>
</comment>
<keyword evidence="2" id="KW-0547">Nucleotide-binding</keyword>
<dbReference type="InterPro" id="IPR038158">
    <property type="entry name" value="H-NOX_domain_sf"/>
</dbReference>
<dbReference type="GO" id="GO:0038060">
    <property type="term" value="P:nitric oxide-cGMP-mediated signaling"/>
    <property type="evidence" value="ECO:0007669"/>
    <property type="project" value="TreeGrafter"/>
</dbReference>
<dbReference type="InterPro" id="IPR042463">
    <property type="entry name" value="HNOB_dom_associated_sf"/>
</dbReference>
<dbReference type="Gene3D" id="3.90.1520.10">
    <property type="entry name" value="H-NOX domain"/>
    <property type="match status" value="1"/>
</dbReference>
<name>A0AAV4A2B9_9GAST</name>
<dbReference type="InterPro" id="IPR011645">
    <property type="entry name" value="HNOB_dom_associated"/>
</dbReference>
<proteinExistence type="predicted"/>
<evidence type="ECO:0000256" key="2">
    <source>
        <dbReference type="ARBA" id="ARBA00022741"/>
    </source>
</evidence>
<dbReference type="PANTHER" id="PTHR45655">
    <property type="entry name" value="GUANYLATE CYCLASE SOLUBLE SUBUNIT BETA-2"/>
    <property type="match status" value="1"/>
</dbReference>
<keyword evidence="6" id="KW-1185">Reference proteome</keyword>
<dbReference type="AlphaFoldDB" id="A0AAV4A2B9"/>
<evidence type="ECO:0000313" key="5">
    <source>
        <dbReference type="EMBL" id="GFO01298.1"/>
    </source>
</evidence>
<dbReference type="SUPFAM" id="SSF111126">
    <property type="entry name" value="Ligand-binding domain in the NO signalling and Golgi transport"/>
    <property type="match status" value="1"/>
</dbReference>